<dbReference type="EMBL" id="KZ084087">
    <property type="protein sequence ID" value="OSD07826.1"/>
    <property type="molecule type" value="Genomic_DNA"/>
</dbReference>
<dbReference type="AlphaFoldDB" id="A0A1Y2J370"/>
<feature type="compositionally biased region" description="Polar residues" evidence="1">
    <location>
        <begin position="326"/>
        <end position="346"/>
    </location>
</feature>
<dbReference type="STRING" id="1353009.A0A1Y2J370"/>
<gene>
    <name evidence="2" type="ORF">PYCCODRAFT_1430020</name>
</gene>
<keyword evidence="3" id="KW-1185">Reference proteome</keyword>
<name>A0A1Y2J370_TRAC3</name>
<sequence length="368" mass="40805">MPQQENVQPEGHRACRPVLPQWKEEWRSPPLEDMVTTHSTSPIVHKPPQNVYRKSPFAHASPKFTHHAAYTRRPDDSSKNPVSLHSPPEREHSNFITVPTSPTQAPKIPSGFEFRPKLSESSRLSSQSTLTIPPPQKWRVPTRQQRSPPPPSSPSPPPRPQKSLYASNVQKKRDAYEAFGSPDAQWNTLATAKKGRTADDKKARTKGRNAFKLPLRIGVALQSRKAESSHLSVDSQKKGETAAQRQRRVVTYLPPPPNSAPASASRTDDRCPGDQAAHGPKDGRYARSERDSVMSSSSSSPFKPLAVRRVAPPTMSLPNYKYTGPSAESSSRPRTARPTGSNSPGVTVNFDDYGLPERYDVVRRRVAQ</sequence>
<protein>
    <submittedName>
        <fullName evidence="2">Uncharacterized protein</fullName>
    </submittedName>
</protein>
<dbReference type="OrthoDB" id="3271131at2759"/>
<feature type="non-terminal residue" evidence="2">
    <location>
        <position position="368"/>
    </location>
</feature>
<organism evidence="2 3">
    <name type="scientific">Trametes coccinea (strain BRFM310)</name>
    <name type="common">Pycnoporus coccineus</name>
    <dbReference type="NCBI Taxonomy" id="1353009"/>
    <lineage>
        <taxon>Eukaryota</taxon>
        <taxon>Fungi</taxon>
        <taxon>Dikarya</taxon>
        <taxon>Basidiomycota</taxon>
        <taxon>Agaricomycotina</taxon>
        <taxon>Agaricomycetes</taxon>
        <taxon>Polyporales</taxon>
        <taxon>Polyporaceae</taxon>
        <taxon>Trametes</taxon>
    </lineage>
</organism>
<evidence type="ECO:0000256" key="1">
    <source>
        <dbReference type="SAM" id="MobiDB-lite"/>
    </source>
</evidence>
<reference evidence="2 3" key="1">
    <citation type="journal article" date="2015" name="Biotechnol. Biofuels">
        <title>Enhanced degradation of softwood versus hardwood by the white-rot fungus Pycnoporus coccineus.</title>
        <authorList>
            <person name="Couturier M."/>
            <person name="Navarro D."/>
            <person name="Chevret D."/>
            <person name="Henrissat B."/>
            <person name="Piumi F."/>
            <person name="Ruiz-Duenas F.J."/>
            <person name="Martinez A.T."/>
            <person name="Grigoriev I.V."/>
            <person name="Riley R."/>
            <person name="Lipzen A."/>
            <person name="Berrin J.G."/>
            <person name="Master E.R."/>
            <person name="Rosso M.N."/>
        </authorList>
    </citation>
    <scope>NUCLEOTIDE SEQUENCE [LARGE SCALE GENOMIC DNA]</scope>
    <source>
        <strain evidence="2 3">BRFM310</strain>
    </source>
</reference>
<feature type="compositionally biased region" description="Pro residues" evidence="1">
    <location>
        <begin position="147"/>
        <end position="160"/>
    </location>
</feature>
<feature type="region of interest" description="Disordered" evidence="1">
    <location>
        <begin position="177"/>
        <end position="210"/>
    </location>
</feature>
<feature type="compositionally biased region" description="Basic and acidic residues" evidence="1">
    <location>
        <begin position="279"/>
        <end position="292"/>
    </location>
</feature>
<evidence type="ECO:0000313" key="2">
    <source>
        <dbReference type="EMBL" id="OSD07826.1"/>
    </source>
</evidence>
<proteinExistence type="predicted"/>
<dbReference type="Proteomes" id="UP000193067">
    <property type="component" value="Unassembled WGS sequence"/>
</dbReference>
<feature type="compositionally biased region" description="Low complexity" evidence="1">
    <location>
        <begin position="121"/>
        <end position="130"/>
    </location>
</feature>
<feature type="region of interest" description="Disordered" evidence="1">
    <location>
        <begin position="223"/>
        <end position="352"/>
    </location>
</feature>
<accession>A0A1Y2J370</accession>
<feature type="region of interest" description="Disordered" evidence="1">
    <location>
        <begin position="32"/>
        <end position="163"/>
    </location>
</feature>
<evidence type="ECO:0000313" key="3">
    <source>
        <dbReference type="Proteomes" id="UP000193067"/>
    </source>
</evidence>
<feature type="compositionally biased region" description="Polar residues" evidence="1">
    <location>
        <begin position="94"/>
        <end position="104"/>
    </location>
</feature>